<dbReference type="KEGG" id="cchl:FPL14_24840"/>
<dbReference type="AlphaFoldDB" id="A0A7G5C7I8"/>
<evidence type="ECO:0000313" key="5">
    <source>
        <dbReference type="EMBL" id="QMV45172.1"/>
    </source>
</evidence>
<organism evidence="5 6">
    <name type="scientific">Cohnella cholangitidis</name>
    <dbReference type="NCBI Taxonomy" id="2598458"/>
    <lineage>
        <taxon>Bacteria</taxon>
        <taxon>Bacillati</taxon>
        <taxon>Bacillota</taxon>
        <taxon>Bacilli</taxon>
        <taxon>Bacillales</taxon>
        <taxon>Paenibacillaceae</taxon>
        <taxon>Cohnella</taxon>
    </lineage>
</organism>
<feature type="compositionally biased region" description="Low complexity" evidence="4">
    <location>
        <begin position="15"/>
        <end position="32"/>
    </location>
</feature>
<dbReference type="GO" id="GO:0042956">
    <property type="term" value="P:maltodextrin transmembrane transport"/>
    <property type="evidence" value="ECO:0007669"/>
    <property type="project" value="TreeGrafter"/>
</dbReference>
<dbReference type="Proteomes" id="UP000515679">
    <property type="component" value="Chromosome"/>
</dbReference>
<comment type="similarity">
    <text evidence="1">Belongs to the bacterial solute-binding protein 1 family.</text>
</comment>
<dbReference type="EMBL" id="CP041969">
    <property type="protein sequence ID" value="QMV45172.1"/>
    <property type="molecule type" value="Genomic_DNA"/>
</dbReference>
<accession>A0A7G5C7I8</accession>
<evidence type="ECO:0000256" key="3">
    <source>
        <dbReference type="ARBA" id="ARBA00022729"/>
    </source>
</evidence>
<evidence type="ECO:0000313" key="6">
    <source>
        <dbReference type="Proteomes" id="UP000515679"/>
    </source>
</evidence>
<protein>
    <submittedName>
        <fullName evidence="5">ABC transporter substrate-binding protein</fullName>
    </submittedName>
</protein>
<dbReference type="CDD" id="cd14748">
    <property type="entry name" value="PBP2_UgpB"/>
    <property type="match status" value="1"/>
</dbReference>
<sequence>MVLSACGGNSNNDGASPSSSAPASSSASTTPESAKDPVEVTLAGWGSSPEEQALLQQVLDEFQAKNPDVKVKYEVIADQYMDVIKTRLIGNEAPDVFYLDAFEAPALIEKDVLEPLDGYVTPEFDTNDFEAPMLNAFKSTDGKTYGFPKDYSTLALFYNKKMFADANIAAPPATWDELLAVSEKLTKKNGKKVEVYGLGQAPELARQMFMINAFGGKLVDDQGNATFATPEAEKGLSLVIDQHTKAQTAGQPSDVGAGWGGEMFGQQKAAMVLEGNWAIPYIQTNFPEVDFGTAEVPTVNGKKGTMAFTVAYVMNKNSQKKEAAWKLLSYLTGKEGMKTWTSKGFALPTRKSVAAELGFDKDPIRGALVAGGSYAIPWQAGSTLSTVMNNFNNQFVAAYSGQSTLTDALNKGQDTANKEIEAAK</sequence>
<evidence type="ECO:0000256" key="4">
    <source>
        <dbReference type="SAM" id="MobiDB-lite"/>
    </source>
</evidence>
<dbReference type="PANTHER" id="PTHR30061">
    <property type="entry name" value="MALTOSE-BINDING PERIPLASMIC PROTEIN"/>
    <property type="match status" value="1"/>
</dbReference>
<evidence type="ECO:0000256" key="1">
    <source>
        <dbReference type="ARBA" id="ARBA00008520"/>
    </source>
</evidence>
<proteinExistence type="inferred from homology"/>
<name>A0A7G5C7I8_9BACL</name>
<dbReference type="InterPro" id="IPR006059">
    <property type="entry name" value="SBP"/>
</dbReference>
<feature type="region of interest" description="Disordered" evidence="4">
    <location>
        <begin position="1"/>
        <end position="39"/>
    </location>
</feature>
<dbReference type="SUPFAM" id="SSF53850">
    <property type="entry name" value="Periplasmic binding protein-like II"/>
    <property type="match status" value="1"/>
</dbReference>
<dbReference type="GO" id="GO:0015768">
    <property type="term" value="P:maltose transport"/>
    <property type="evidence" value="ECO:0007669"/>
    <property type="project" value="TreeGrafter"/>
</dbReference>
<dbReference type="GO" id="GO:0055052">
    <property type="term" value="C:ATP-binding cassette (ABC) transporter complex, substrate-binding subunit-containing"/>
    <property type="evidence" value="ECO:0007669"/>
    <property type="project" value="TreeGrafter"/>
</dbReference>
<gene>
    <name evidence="5" type="ORF">FPL14_24840</name>
</gene>
<reference evidence="5 6" key="1">
    <citation type="submission" date="2019-07" db="EMBL/GenBank/DDBJ databases">
        <authorList>
            <person name="Kim J.K."/>
            <person name="Cheong H.-M."/>
            <person name="Choi Y."/>
            <person name="Hwang K.J."/>
            <person name="Lee S."/>
            <person name="Choi C."/>
        </authorList>
    </citation>
    <scope>NUCLEOTIDE SEQUENCE [LARGE SCALE GENOMIC DNA]</scope>
    <source>
        <strain evidence="5 6">KS 22</strain>
    </source>
</reference>
<dbReference type="Pfam" id="PF01547">
    <property type="entry name" value="SBP_bac_1"/>
    <property type="match status" value="1"/>
</dbReference>
<evidence type="ECO:0000256" key="2">
    <source>
        <dbReference type="ARBA" id="ARBA00022448"/>
    </source>
</evidence>
<keyword evidence="3" id="KW-0732">Signal</keyword>
<dbReference type="Gene3D" id="3.40.190.10">
    <property type="entry name" value="Periplasmic binding protein-like II"/>
    <property type="match status" value="1"/>
</dbReference>
<keyword evidence="6" id="KW-1185">Reference proteome</keyword>
<dbReference type="GO" id="GO:1901982">
    <property type="term" value="F:maltose binding"/>
    <property type="evidence" value="ECO:0007669"/>
    <property type="project" value="TreeGrafter"/>
</dbReference>
<dbReference type="PANTHER" id="PTHR30061:SF50">
    <property type="entry name" value="MALTOSE_MALTODEXTRIN-BINDING PERIPLASMIC PROTEIN"/>
    <property type="match status" value="1"/>
</dbReference>
<keyword evidence="2" id="KW-0813">Transport</keyword>